<accession>A0A917EFP2</accession>
<dbReference type="Pfam" id="PF13545">
    <property type="entry name" value="HTH_Crp_2"/>
    <property type="match status" value="1"/>
</dbReference>
<proteinExistence type="predicted"/>
<dbReference type="GO" id="GO:0003700">
    <property type="term" value="F:DNA-binding transcription factor activity"/>
    <property type="evidence" value="ECO:0007669"/>
    <property type="project" value="TreeGrafter"/>
</dbReference>
<evidence type="ECO:0000256" key="1">
    <source>
        <dbReference type="ARBA" id="ARBA00023015"/>
    </source>
</evidence>
<feature type="domain" description="HTH crp-type" evidence="5">
    <location>
        <begin position="158"/>
        <end position="227"/>
    </location>
</feature>
<dbReference type="Gene3D" id="1.10.10.10">
    <property type="entry name" value="Winged helix-like DNA-binding domain superfamily/Winged helix DNA-binding domain"/>
    <property type="match status" value="1"/>
</dbReference>
<feature type="domain" description="Cyclic nucleotide-binding" evidence="4">
    <location>
        <begin position="20"/>
        <end position="140"/>
    </location>
</feature>
<dbReference type="PANTHER" id="PTHR24567:SF74">
    <property type="entry name" value="HTH-TYPE TRANSCRIPTIONAL REGULATOR ARCR"/>
    <property type="match status" value="1"/>
</dbReference>
<dbReference type="InterPro" id="IPR012318">
    <property type="entry name" value="HTH_CRP"/>
</dbReference>
<dbReference type="SUPFAM" id="SSF46785">
    <property type="entry name" value="Winged helix' DNA-binding domain"/>
    <property type="match status" value="1"/>
</dbReference>
<evidence type="ECO:0000313" key="7">
    <source>
        <dbReference type="Proteomes" id="UP000660801"/>
    </source>
</evidence>
<evidence type="ECO:0000259" key="5">
    <source>
        <dbReference type="PROSITE" id="PS51063"/>
    </source>
</evidence>
<dbReference type="Pfam" id="PF00027">
    <property type="entry name" value="cNMP_binding"/>
    <property type="match status" value="1"/>
</dbReference>
<dbReference type="InterPro" id="IPR014710">
    <property type="entry name" value="RmlC-like_jellyroll"/>
</dbReference>
<gene>
    <name evidence="6" type="ORF">GCM10011510_15870</name>
</gene>
<keyword evidence="7" id="KW-1185">Reference proteome</keyword>
<dbReference type="InterPro" id="IPR036388">
    <property type="entry name" value="WH-like_DNA-bd_sf"/>
</dbReference>
<evidence type="ECO:0000256" key="2">
    <source>
        <dbReference type="ARBA" id="ARBA00023125"/>
    </source>
</evidence>
<dbReference type="PRINTS" id="PR00034">
    <property type="entry name" value="HTHCRP"/>
</dbReference>
<protein>
    <submittedName>
        <fullName evidence="6">Crp/Fnr family transcriptional regulator</fullName>
    </submittedName>
</protein>
<dbReference type="SUPFAM" id="SSF51206">
    <property type="entry name" value="cAMP-binding domain-like"/>
    <property type="match status" value="1"/>
</dbReference>
<dbReference type="Gene3D" id="2.60.120.10">
    <property type="entry name" value="Jelly Rolls"/>
    <property type="match status" value="1"/>
</dbReference>
<dbReference type="InterPro" id="IPR036390">
    <property type="entry name" value="WH_DNA-bd_sf"/>
</dbReference>
<evidence type="ECO:0000313" key="6">
    <source>
        <dbReference type="EMBL" id="GGE35361.1"/>
    </source>
</evidence>
<evidence type="ECO:0000256" key="3">
    <source>
        <dbReference type="ARBA" id="ARBA00023163"/>
    </source>
</evidence>
<dbReference type="Proteomes" id="UP000660801">
    <property type="component" value="Unassembled WGS sequence"/>
</dbReference>
<dbReference type="AlphaFoldDB" id="A0A917EFP2"/>
<dbReference type="PROSITE" id="PS50042">
    <property type="entry name" value="CNMP_BINDING_3"/>
    <property type="match status" value="1"/>
</dbReference>
<keyword evidence="1" id="KW-0805">Transcription regulation</keyword>
<dbReference type="PANTHER" id="PTHR24567">
    <property type="entry name" value="CRP FAMILY TRANSCRIPTIONAL REGULATORY PROTEIN"/>
    <property type="match status" value="1"/>
</dbReference>
<reference evidence="6" key="1">
    <citation type="journal article" date="2014" name="Int. J. Syst. Evol. Microbiol.">
        <title>Complete genome sequence of Corynebacterium casei LMG S-19264T (=DSM 44701T), isolated from a smear-ripened cheese.</title>
        <authorList>
            <consortium name="US DOE Joint Genome Institute (JGI-PGF)"/>
            <person name="Walter F."/>
            <person name="Albersmeier A."/>
            <person name="Kalinowski J."/>
            <person name="Ruckert C."/>
        </authorList>
    </citation>
    <scope>NUCLEOTIDE SEQUENCE</scope>
    <source>
        <strain evidence="6">CGMCC 1.15533</strain>
    </source>
</reference>
<reference evidence="6" key="2">
    <citation type="submission" date="2020-09" db="EMBL/GenBank/DDBJ databases">
        <authorList>
            <person name="Sun Q."/>
            <person name="Zhou Y."/>
        </authorList>
    </citation>
    <scope>NUCLEOTIDE SEQUENCE</scope>
    <source>
        <strain evidence="6">CGMCC 1.15533</strain>
    </source>
</reference>
<dbReference type="CDD" id="cd00038">
    <property type="entry name" value="CAP_ED"/>
    <property type="match status" value="1"/>
</dbReference>
<dbReference type="SMART" id="SM00100">
    <property type="entry name" value="cNMP"/>
    <property type="match status" value="1"/>
</dbReference>
<dbReference type="EMBL" id="BMJN01000032">
    <property type="protein sequence ID" value="GGE35361.1"/>
    <property type="molecule type" value="Genomic_DNA"/>
</dbReference>
<dbReference type="GO" id="GO:0005829">
    <property type="term" value="C:cytosol"/>
    <property type="evidence" value="ECO:0007669"/>
    <property type="project" value="TreeGrafter"/>
</dbReference>
<keyword evidence="2" id="KW-0238">DNA-binding</keyword>
<comment type="caution">
    <text evidence="6">The sequence shown here is derived from an EMBL/GenBank/DDBJ whole genome shotgun (WGS) entry which is preliminary data.</text>
</comment>
<organism evidence="6 7">
    <name type="scientific">Streptococcus himalayensis</name>
    <dbReference type="NCBI Taxonomy" id="1888195"/>
    <lineage>
        <taxon>Bacteria</taxon>
        <taxon>Bacillati</taxon>
        <taxon>Bacillota</taxon>
        <taxon>Bacilli</taxon>
        <taxon>Lactobacillales</taxon>
        <taxon>Streptococcaceae</taxon>
        <taxon>Streptococcus</taxon>
    </lineage>
</organism>
<dbReference type="InterPro" id="IPR050397">
    <property type="entry name" value="Env_Response_Regulators"/>
</dbReference>
<evidence type="ECO:0000259" key="4">
    <source>
        <dbReference type="PROSITE" id="PS50042"/>
    </source>
</evidence>
<dbReference type="PROSITE" id="PS51063">
    <property type="entry name" value="HTH_CRP_2"/>
    <property type="match status" value="1"/>
</dbReference>
<keyword evidence="3" id="KW-0804">Transcription</keyword>
<dbReference type="GO" id="GO:0003677">
    <property type="term" value="F:DNA binding"/>
    <property type="evidence" value="ECO:0007669"/>
    <property type="project" value="UniProtKB-KW"/>
</dbReference>
<dbReference type="InterPro" id="IPR000595">
    <property type="entry name" value="cNMP-bd_dom"/>
</dbReference>
<dbReference type="SMART" id="SM00419">
    <property type="entry name" value="HTH_CRP"/>
    <property type="match status" value="1"/>
</dbReference>
<sequence>MTEKQMITREQYHFLRNLEEFQHFSIEQFDQLVARIHYRKVPKGQILFFEDDIRDKLFLIFSGYVKVEQHDSSGTFLYIDYVKKDRVIPYGGMFQDERYHFSGLAITDVEYFTLPTDLYEKFCLTNVHQMKMLYQRLSRLLHVHEIRLRNMVTSSAIERVTQALAILLYDICDKNEGKVQLPFAITTIDIANMSGTTRETVSHVLRQLRKEGVIEMEKHHLTFCDKEYFLQYIKW</sequence>
<dbReference type="InterPro" id="IPR018490">
    <property type="entry name" value="cNMP-bd_dom_sf"/>
</dbReference>
<name>A0A917EFP2_9STRE</name>